<keyword evidence="7 10" id="KW-0283">Flagellar rotation</keyword>
<keyword evidence="8" id="KW-1133">Transmembrane helix</keyword>
<comment type="similarity">
    <text evidence="3 10">Belongs to the FliL family.</text>
</comment>
<keyword evidence="11" id="KW-0282">Flagellum</keyword>
<evidence type="ECO:0000313" key="12">
    <source>
        <dbReference type="Proteomes" id="UP001257909"/>
    </source>
</evidence>
<evidence type="ECO:0000256" key="10">
    <source>
        <dbReference type="RuleBase" id="RU364125"/>
    </source>
</evidence>
<organism evidence="11 12">
    <name type="scientific">Rheinheimera soli</name>
    <dbReference type="NCBI Taxonomy" id="443616"/>
    <lineage>
        <taxon>Bacteria</taxon>
        <taxon>Pseudomonadati</taxon>
        <taxon>Pseudomonadota</taxon>
        <taxon>Gammaproteobacteria</taxon>
        <taxon>Chromatiales</taxon>
        <taxon>Chromatiaceae</taxon>
        <taxon>Rheinheimera</taxon>
    </lineage>
</organism>
<dbReference type="Proteomes" id="UP001257909">
    <property type="component" value="Unassembled WGS sequence"/>
</dbReference>
<keyword evidence="5 10" id="KW-0145">Chemotaxis</keyword>
<gene>
    <name evidence="11" type="ORF">J2W69_002052</name>
</gene>
<dbReference type="InterPro" id="IPR005503">
    <property type="entry name" value="FliL"/>
</dbReference>
<dbReference type="PANTHER" id="PTHR35091">
    <property type="entry name" value="FLAGELLAR PROTEIN FLIL"/>
    <property type="match status" value="1"/>
</dbReference>
<dbReference type="EMBL" id="JAVDWR010000005">
    <property type="protein sequence ID" value="MDR7121111.1"/>
    <property type="molecule type" value="Genomic_DNA"/>
</dbReference>
<keyword evidence="12" id="KW-1185">Reference proteome</keyword>
<keyword evidence="4" id="KW-1003">Cell membrane</keyword>
<evidence type="ECO:0000256" key="9">
    <source>
        <dbReference type="ARBA" id="ARBA00023136"/>
    </source>
</evidence>
<evidence type="ECO:0000256" key="1">
    <source>
        <dbReference type="ARBA" id="ARBA00002254"/>
    </source>
</evidence>
<dbReference type="PANTHER" id="PTHR35091:SF2">
    <property type="entry name" value="FLAGELLAR PROTEIN FLIL"/>
    <property type="match status" value="1"/>
</dbReference>
<evidence type="ECO:0000256" key="7">
    <source>
        <dbReference type="ARBA" id="ARBA00022779"/>
    </source>
</evidence>
<evidence type="ECO:0000256" key="5">
    <source>
        <dbReference type="ARBA" id="ARBA00022500"/>
    </source>
</evidence>
<keyword evidence="10" id="KW-0997">Cell inner membrane</keyword>
<comment type="subcellular location">
    <subcellularLocation>
        <location evidence="10">Cell inner membrane</location>
    </subcellularLocation>
    <subcellularLocation>
        <location evidence="2">Cell membrane</location>
        <topology evidence="2">Single-pass membrane protein</topology>
    </subcellularLocation>
</comment>
<keyword evidence="9 10" id="KW-0472">Membrane</keyword>
<evidence type="ECO:0000313" key="11">
    <source>
        <dbReference type="EMBL" id="MDR7121111.1"/>
    </source>
</evidence>
<accession>A0ABU1VZF9</accession>
<keyword evidence="11" id="KW-0969">Cilium</keyword>
<proteinExistence type="inferred from homology"/>
<evidence type="ECO:0000256" key="4">
    <source>
        <dbReference type="ARBA" id="ARBA00022475"/>
    </source>
</evidence>
<evidence type="ECO:0000256" key="6">
    <source>
        <dbReference type="ARBA" id="ARBA00022692"/>
    </source>
</evidence>
<keyword evidence="11" id="KW-0966">Cell projection</keyword>
<evidence type="ECO:0000256" key="3">
    <source>
        <dbReference type="ARBA" id="ARBA00008281"/>
    </source>
</evidence>
<protein>
    <recommendedName>
        <fullName evidence="10">Flagellar protein FliL</fullName>
    </recommendedName>
</protein>
<keyword evidence="6" id="KW-0812">Transmembrane</keyword>
<comment type="caution">
    <text evidence="11">The sequence shown here is derived from an EMBL/GenBank/DDBJ whole genome shotgun (WGS) entry which is preliminary data.</text>
</comment>
<name>A0ABU1VZF9_9GAMM</name>
<evidence type="ECO:0000256" key="8">
    <source>
        <dbReference type="ARBA" id="ARBA00022989"/>
    </source>
</evidence>
<comment type="function">
    <text evidence="1 10">Controls the rotational direction of flagella during chemotaxis.</text>
</comment>
<dbReference type="RefSeq" id="WP_310277666.1">
    <property type="nucleotide sequence ID" value="NZ_JAVDWR010000005.1"/>
</dbReference>
<reference evidence="11 12" key="1">
    <citation type="submission" date="2023-07" db="EMBL/GenBank/DDBJ databases">
        <title>Sorghum-associated microbial communities from plants grown in Nebraska, USA.</title>
        <authorList>
            <person name="Schachtman D."/>
        </authorList>
    </citation>
    <scope>NUCLEOTIDE SEQUENCE [LARGE SCALE GENOMIC DNA]</scope>
    <source>
        <strain evidence="11 12">4138</strain>
    </source>
</reference>
<evidence type="ECO:0000256" key="2">
    <source>
        <dbReference type="ARBA" id="ARBA00004162"/>
    </source>
</evidence>
<sequence>MNKMVVLLGVLLVGALGTAGFFWFQAGQSKAAVQEVSIKPLFFPMEKFVMSVNSDPNSRYLVLELTLVTHKPDTITALKEATPLLRNAMVEHFAKSSHLEVKLAMQQIEEVQKLLLGRFNQTLADNKFDDQLDNVLITNIFIQ</sequence>
<dbReference type="Pfam" id="PF03748">
    <property type="entry name" value="FliL"/>
    <property type="match status" value="1"/>
</dbReference>